<evidence type="ECO:0000313" key="2">
    <source>
        <dbReference type="EMBL" id="EGT58205.1"/>
    </source>
</evidence>
<keyword evidence="3" id="KW-1185">Reference proteome</keyword>
<protein>
    <submittedName>
        <fullName evidence="2">Uncharacterized protein</fullName>
    </submittedName>
</protein>
<name>G0ND70_CAEBE</name>
<organism evidence="3">
    <name type="scientific">Caenorhabditis brenneri</name>
    <name type="common">Nematode worm</name>
    <dbReference type="NCBI Taxonomy" id="135651"/>
    <lineage>
        <taxon>Eukaryota</taxon>
        <taxon>Metazoa</taxon>
        <taxon>Ecdysozoa</taxon>
        <taxon>Nematoda</taxon>
        <taxon>Chromadorea</taxon>
        <taxon>Rhabditida</taxon>
        <taxon>Rhabditina</taxon>
        <taxon>Rhabditomorpha</taxon>
        <taxon>Rhabditoidea</taxon>
        <taxon>Rhabditidae</taxon>
        <taxon>Peloderinae</taxon>
        <taxon>Caenorhabditis</taxon>
    </lineage>
</organism>
<dbReference type="HOGENOM" id="CLU_1908530_0_0_1"/>
<dbReference type="EMBL" id="GL379866">
    <property type="protein sequence ID" value="EGT58205.1"/>
    <property type="molecule type" value="Genomic_DNA"/>
</dbReference>
<feature type="region of interest" description="Disordered" evidence="1">
    <location>
        <begin position="78"/>
        <end position="111"/>
    </location>
</feature>
<dbReference type="AlphaFoldDB" id="G0ND70"/>
<gene>
    <name evidence="2" type="ORF">CAEBREN_22771</name>
</gene>
<evidence type="ECO:0000256" key="1">
    <source>
        <dbReference type="SAM" id="MobiDB-lite"/>
    </source>
</evidence>
<dbReference type="Proteomes" id="UP000008068">
    <property type="component" value="Unassembled WGS sequence"/>
</dbReference>
<feature type="compositionally biased region" description="Basic residues" evidence="1">
    <location>
        <begin position="101"/>
        <end position="111"/>
    </location>
</feature>
<accession>G0ND70</accession>
<reference evidence="3" key="1">
    <citation type="submission" date="2011-07" db="EMBL/GenBank/DDBJ databases">
        <authorList>
            <consortium name="Caenorhabditis brenneri Sequencing and Analysis Consortium"/>
            <person name="Wilson R.K."/>
        </authorList>
    </citation>
    <scope>NUCLEOTIDE SEQUENCE [LARGE SCALE GENOMIC DNA]</scope>
    <source>
        <strain evidence="3">PB2801</strain>
    </source>
</reference>
<evidence type="ECO:0000313" key="3">
    <source>
        <dbReference type="Proteomes" id="UP000008068"/>
    </source>
</evidence>
<dbReference type="InParanoid" id="G0ND70"/>
<proteinExistence type="predicted"/>
<sequence>MKLEKRRTTSLRMIKPGFSYVSECSEQQGLLSLRNCCHTQSTGGEIRLYFIEKGVHELFYQGRVKEYIHDMGSLEDAPRMHVSQTPISADSELGKKERGRGQGRRKDMKKIKKIRKSKLPGKLRKFPFLKFRG</sequence>